<gene>
    <name evidence="2" type="primary">soxZ</name>
    <name evidence="2" type="ORF">K6K41_12395</name>
</gene>
<dbReference type="Proteomes" id="UP000825701">
    <property type="component" value="Chromosome"/>
</dbReference>
<evidence type="ECO:0000313" key="3">
    <source>
        <dbReference type="Proteomes" id="UP000825701"/>
    </source>
</evidence>
<dbReference type="InterPro" id="IPR014756">
    <property type="entry name" value="Ig_E-set"/>
</dbReference>
<sequence>MAFKASARVRVPPKAKSGEIIEIKTLISHEMESGVRKDSTGKLVPRDIINKFTAAFNGKQIFEADWFPSVSANPYQSFFFKAAESGEFTFTWRNDAGEEVTSKAKLNVA</sequence>
<protein>
    <submittedName>
        <fullName evidence="2">Thiosulfate oxidation carrier complex protein SoxZ</fullName>
    </submittedName>
</protein>
<dbReference type="SUPFAM" id="SSF81296">
    <property type="entry name" value="E set domains"/>
    <property type="match status" value="1"/>
</dbReference>
<dbReference type="NCBIfam" id="TIGR04490">
    <property type="entry name" value="SoxZ_true"/>
    <property type="match status" value="1"/>
</dbReference>
<proteinExistence type="predicted"/>
<dbReference type="InterPro" id="IPR014880">
    <property type="entry name" value="SoxZ_dom"/>
</dbReference>
<dbReference type="EMBL" id="CP081869">
    <property type="protein sequence ID" value="QZO02013.1"/>
    <property type="molecule type" value="Genomic_DNA"/>
</dbReference>
<reference evidence="2" key="1">
    <citation type="submission" date="2021-08" db="EMBL/GenBank/DDBJ databases">
        <authorList>
            <person name="Zhang H."/>
            <person name="Xu M."/>
            <person name="Yu Z."/>
            <person name="Yang L."/>
            <person name="Cai Y."/>
        </authorList>
    </citation>
    <scope>NUCLEOTIDE SEQUENCE</scope>
    <source>
        <strain evidence="2">CHL1</strain>
    </source>
</reference>
<feature type="domain" description="Sulphur oxidation protein SoxZ" evidence="1">
    <location>
        <begin position="10"/>
        <end position="104"/>
    </location>
</feature>
<organism evidence="2 3">
    <name type="scientific">Chenggangzhangella methanolivorans</name>
    <dbReference type="NCBI Taxonomy" id="1437009"/>
    <lineage>
        <taxon>Bacteria</taxon>
        <taxon>Pseudomonadati</taxon>
        <taxon>Pseudomonadota</taxon>
        <taxon>Alphaproteobacteria</taxon>
        <taxon>Hyphomicrobiales</taxon>
        <taxon>Methylopilaceae</taxon>
        <taxon>Chenggangzhangella</taxon>
    </lineage>
</organism>
<evidence type="ECO:0000259" key="1">
    <source>
        <dbReference type="Pfam" id="PF08770"/>
    </source>
</evidence>
<dbReference type="KEGG" id="cmet:K6K41_12395"/>
<evidence type="ECO:0000313" key="2">
    <source>
        <dbReference type="EMBL" id="QZO02013.1"/>
    </source>
</evidence>
<dbReference type="RefSeq" id="WP_261405391.1">
    <property type="nucleotide sequence ID" value="NZ_CP081869.1"/>
</dbReference>
<dbReference type="AlphaFoldDB" id="A0A9E6UJI7"/>
<dbReference type="Gene3D" id="2.60.40.10">
    <property type="entry name" value="Immunoglobulins"/>
    <property type="match status" value="1"/>
</dbReference>
<keyword evidence="3" id="KW-1185">Reference proteome</keyword>
<accession>A0A9E6UJI7</accession>
<dbReference type="InterPro" id="IPR030995">
    <property type="entry name" value="SoxZ"/>
</dbReference>
<name>A0A9E6UJI7_9HYPH</name>
<dbReference type="InterPro" id="IPR013783">
    <property type="entry name" value="Ig-like_fold"/>
</dbReference>
<dbReference type="Pfam" id="PF08770">
    <property type="entry name" value="SoxZ"/>
    <property type="match status" value="1"/>
</dbReference>